<dbReference type="GO" id="GO:0003755">
    <property type="term" value="F:peptidyl-prolyl cis-trans isomerase activity"/>
    <property type="evidence" value="ECO:0007669"/>
    <property type="project" value="UniProtKB-UniRule"/>
</dbReference>
<dbReference type="PANTHER" id="PTHR47245:SF1">
    <property type="entry name" value="FOLDASE PROTEIN PRSA"/>
    <property type="match status" value="1"/>
</dbReference>
<proteinExistence type="inferred from homology"/>
<dbReference type="EMBL" id="JACXSI010000006">
    <property type="protein sequence ID" value="MBD3107438.1"/>
    <property type="molecule type" value="Genomic_DNA"/>
</dbReference>
<dbReference type="SUPFAM" id="SSF109998">
    <property type="entry name" value="Triger factor/SurA peptide-binding domain-like"/>
    <property type="match status" value="1"/>
</dbReference>
<feature type="signal peptide" evidence="12">
    <location>
        <begin position="1"/>
        <end position="23"/>
    </location>
</feature>
<dbReference type="AlphaFoldDB" id="A0A927HBI5"/>
<keyword evidence="10 11" id="KW-0449">Lipoprotein</keyword>
<dbReference type="InterPro" id="IPR046357">
    <property type="entry name" value="PPIase_dom_sf"/>
</dbReference>
<keyword evidence="9 11" id="KW-0413">Isomerase</keyword>
<dbReference type="Gene3D" id="3.10.50.40">
    <property type="match status" value="1"/>
</dbReference>
<evidence type="ECO:0000256" key="4">
    <source>
        <dbReference type="ARBA" id="ARBA00022475"/>
    </source>
</evidence>
<comment type="catalytic activity">
    <reaction evidence="1 11">
        <text>[protein]-peptidylproline (omega=180) = [protein]-peptidylproline (omega=0)</text>
        <dbReference type="Rhea" id="RHEA:16237"/>
        <dbReference type="Rhea" id="RHEA-COMP:10747"/>
        <dbReference type="Rhea" id="RHEA-COMP:10748"/>
        <dbReference type="ChEBI" id="CHEBI:83833"/>
        <dbReference type="ChEBI" id="CHEBI:83834"/>
        <dbReference type="EC" id="5.2.1.8"/>
    </reaction>
</comment>
<dbReference type="Gene3D" id="1.10.4030.10">
    <property type="entry name" value="Porin chaperone SurA, peptide-binding domain"/>
    <property type="match status" value="1"/>
</dbReference>
<dbReference type="InterPro" id="IPR050245">
    <property type="entry name" value="PrsA_foldase"/>
</dbReference>
<keyword evidence="7 11" id="KW-0472">Membrane</keyword>
<protein>
    <recommendedName>
        <fullName evidence="11">Foldase protein PrsA</fullName>
        <ecNumber evidence="11">5.2.1.8</ecNumber>
    </recommendedName>
</protein>
<evidence type="ECO:0000256" key="7">
    <source>
        <dbReference type="ARBA" id="ARBA00023136"/>
    </source>
</evidence>
<dbReference type="SUPFAM" id="SSF54534">
    <property type="entry name" value="FKBP-like"/>
    <property type="match status" value="1"/>
</dbReference>
<dbReference type="Pfam" id="PF13616">
    <property type="entry name" value="Rotamase_3"/>
    <property type="match status" value="1"/>
</dbReference>
<evidence type="ECO:0000256" key="5">
    <source>
        <dbReference type="ARBA" id="ARBA00022729"/>
    </source>
</evidence>
<dbReference type="EC" id="5.2.1.8" evidence="11"/>
<feature type="domain" description="PpiC" evidence="13">
    <location>
        <begin position="158"/>
        <end position="247"/>
    </location>
</feature>
<evidence type="ECO:0000259" key="13">
    <source>
        <dbReference type="PROSITE" id="PS50198"/>
    </source>
</evidence>
<dbReference type="HAMAP" id="MF_01145">
    <property type="entry name" value="Foldase_PrsA"/>
    <property type="match status" value="1"/>
</dbReference>
<dbReference type="RefSeq" id="WP_190996983.1">
    <property type="nucleotide sequence ID" value="NZ_JACXSI010000006.1"/>
</dbReference>
<feature type="chain" id="PRO_5037851907" description="Foldase protein PrsA" evidence="12">
    <location>
        <begin position="24"/>
        <end position="295"/>
    </location>
</feature>
<keyword evidence="4 11" id="KW-1003">Cell membrane</keyword>
<dbReference type="InterPro" id="IPR000297">
    <property type="entry name" value="PPIase_PpiC"/>
</dbReference>
<evidence type="ECO:0000256" key="9">
    <source>
        <dbReference type="ARBA" id="ARBA00023235"/>
    </source>
</evidence>
<dbReference type="GO" id="GO:0005886">
    <property type="term" value="C:plasma membrane"/>
    <property type="evidence" value="ECO:0007669"/>
    <property type="project" value="UniProtKB-SubCell"/>
</dbReference>
<comment type="caution">
    <text evidence="14">The sequence shown here is derived from an EMBL/GenBank/DDBJ whole genome shotgun (WGS) entry which is preliminary data.</text>
</comment>
<evidence type="ECO:0000313" key="15">
    <source>
        <dbReference type="Proteomes" id="UP000602076"/>
    </source>
</evidence>
<comment type="function">
    <text evidence="11">Plays a major role in protein secretion by helping the post-translocational extracellular folding of several secreted proteins.</text>
</comment>
<comment type="similarity">
    <text evidence="3 11">Belongs to the PrsA family.</text>
</comment>
<dbReference type="InterPro" id="IPR027304">
    <property type="entry name" value="Trigger_fact/SurA_dom_sf"/>
</dbReference>
<keyword evidence="6 11" id="KW-0697">Rotamase</keyword>
<evidence type="ECO:0000256" key="2">
    <source>
        <dbReference type="ARBA" id="ARBA00004193"/>
    </source>
</evidence>
<organism evidence="14 15">
    <name type="scientific">Peribacillus faecalis</name>
    <dbReference type="NCBI Taxonomy" id="2772559"/>
    <lineage>
        <taxon>Bacteria</taxon>
        <taxon>Bacillati</taxon>
        <taxon>Bacillota</taxon>
        <taxon>Bacilli</taxon>
        <taxon>Bacillales</taxon>
        <taxon>Bacillaceae</taxon>
        <taxon>Peribacillus</taxon>
    </lineage>
</organism>
<sequence>MKEKFKNNKFLSALILVGVVALAAVVGGCSVGKGETVASVDGNKITSDELYDVMAAQYGSTIVDTMITNKVIELEAKKQGVKITDEAIEEELNEFIESYGGKDSFNSALEYSGITLEDFKNDIEIYLMTVELMSPDIEVTEEEMEKYFEENKDDFAQAEEVRASHILVEDKETAQEVLEKINAGEDFAELAAEYSTDTSAKEGGDLGFFGTGKMVEAFEKAAWALDIDEVSDIVETEYGFHIIKVTDKQEAKEAVYEDCKDEIKDVLTEEKMNANYSTWLEELKENYDIKNTFES</sequence>
<evidence type="ECO:0000256" key="12">
    <source>
        <dbReference type="SAM" id="SignalP"/>
    </source>
</evidence>
<evidence type="ECO:0000256" key="3">
    <source>
        <dbReference type="ARBA" id="ARBA00006071"/>
    </source>
</evidence>
<dbReference type="PROSITE" id="PS01096">
    <property type="entry name" value="PPIC_PPIASE_1"/>
    <property type="match status" value="1"/>
</dbReference>
<keyword evidence="8 11" id="KW-0564">Palmitate</keyword>
<gene>
    <name evidence="11" type="primary">prsA</name>
    <name evidence="14" type="ORF">IEO70_03590</name>
</gene>
<evidence type="ECO:0000256" key="8">
    <source>
        <dbReference type="ARBA" id="ARBA00023139"/>
    </source>
</evidence>
<dbReference type="PROSITE" id="PS51257">
    <property type="entry name" value="PROKAR_LIPOPROTEIN"/>
    <property type="match status" value="1"/>
</dbReference>
<name>A0A927HBI5_9BACI</name>
<keyword evidence="5 11" id="KW-0732">Signal</keyword>
<dbReference type="Proteomes" id="UP000602076">
    <property type="component" value="Unassembled WGS sequence"/>
</dbReference>
<evidence type="ECO:0000256" key="11">
    <source>
        <dbReference type="HAMAP-Rule" id="MF_01145"/>
    </source>
</evidence>
<comment type="subcellular location">
    <subcellularLocation>
        <location evidence="2 11">Cell membrane</location>
        <topology evidence="2 11">Lipid-anchor</topology>
    </subcellularLocation>
</comment>
<accession>A0A927HBI5</accession>
<dbReference type="InterPro" id="IPR023058">
    <property type="entry name" value="PPIase_PpiC_CS"/>
</dbReference>
<evidence type="ECO:0000313" key="14">
    <source>
        <dbReference type="EMBL" id="MBD3107438.1"/>
    </source>
</evidence>
<reference evidence="14" key="1">
    <citation type="submission" date="2020-09" db="EMBL/GenBank/DDBJ databases">
        <title>Bacillus faecalis sp. nov., a moderately halophilic bacterium isolated from cow faeces.</title>
        <authorList>
            <person name="Jiang L."/>
            <person name="Lee J."/>
        </authorList>
    </citation>
    <scope>NUCLEOTIDE SEQUENCE</scope>
    <source>
        <strain evidence="14">AGMB 02131</strain>
    </source>
</reference>
<dbReference type="GO" id="GO:0006457">
    <property type="term" value="P:protein folding"/>
    <property type="evidence" value="ECO:0007669"/>
    <property type="project" value="UniProtKB-UniRule"/>
</dbReference>
<dbReference type="Pfam" id="PF13624">
    <property type="entry name" value="SurA_N_3"/>
    <property type="match status" value="1"/>
</dbReference>
<evidence type="ECO:0000256" key="6">
    <source>
        <dbReference type="ARBA" id="ARBA00023110"/>
    </source>
</evidence>
<dbReference type="PROSITE" id="PS50198">
    <property type="entry name" value="PPIC_PPIASE_2"/>
    <property type="match status" value="1"/>
</dbReference>
<evidence type="ECO:0000256" key="1">
    <source>
        <dbReference type="ARBA" id="ARBA00000971"/>
    </source>
</evidence>
<dbReference type="InterPro" id="IPR023059">
    <property type="entry name" value="Foldase_PrsA"/>
</dbReference>
<keyword evidence="15" id="KW-1185">Reference proteome</keyword>
<evidence type="ECO:0000256" key="10">
    <source>
        <dbReference type="ARBA" id="ARBA00023288"/>
    </source>
</evidence>
<dbReference type="PANTHER" id="PTHR47245">
    <property type="entry name" value="PEPTIDYLPROLYL ISOMERASE"/>
    <property type="match status" value="1"/>
</dbReference>